<dbReference type="Proteomes" id="UP000626242">
    <property type="component" value="Unassembled WGS sequence"/>
</dbReference>
<dbReference type="NCBIfam" id="TIGR04183">
    <property type="entry name" value="Por_Secre_tail"/>
    <property type="match status" value="1"/>
</dbReference>
<dbReference type="Pfam" id="PF18962">
    <property type="entry name" value="Por_Secre_tail"/>
    <property type="match status" value="1"/>
</dbReference>
<dbReference type="RefSeq" id="WP_251833978.1">
    <property type="nucleotide sequence ID" value="NZ_JACSPS010000003.1"/>
</dbReference>
<evidence type="ECO:0000259" key="3">
    <source>
        <dbReference type="Pfam" id="PF18962"/>
    </source>
</evidence>
<evidence type="ECO:0000313" key="4">
    <source>
        <dbReference type="EMBL" id="MBD8018771.1"/>
    </source>
</evidence>
<dbReference type="EMBL" id="JACSPS010000003">
    <property type="protein sequence ID" value="MBD8018771.1"/>
    <property type="molecule type" value="Genomic_DNA"/>
</dbReference>
<dbReference type="InterPro" id="IPR026444">
    <property type="entry name" value="Secre_tail"/>
</dbReference>
<accession>A0ABR8WQ04</accession>
<protein>
    <submittedName>
        <fullName evidence="4">T9SS type A sorting domain-containing protein</fullName>
    </submittedName>
</protein>
<comment type="caution">
    <text evidence="4">The sequence shown here is derived from an EMBL/GenBank/DDBJ whole genome shotgun (WGS) entry which is preliminary data.</text>
</comment>
<name>A0ABR8WQ04_9FLAO</name>
<reference evidence="4 5" key="1">
    <citation type="submission" date="2020-08" db="EMBL/GenBank/DDBJ databases">
        <title>A Genomic Blueprint of the Chicken Gut Microbiome.</title>
        <authorList>
            <person name="Gilroy R."/>
            <person name="Ravi A."/>
            <person name="Getino M."/>
            <person name="Pursley I."/>
            <person name="Horton D.L."/>
            <person name="Alikhan N.-F."/>
            <person name="Baker D."/>
            <person name="Gharbi K."/>
            <person name="Hall N."/>
            <person name="Watson M."/>
            <person name="Adriaenssens E.M."/>
            <person name="Foster-Nyarko E."/>
            <person name="Jarju S."/>
            <person name="Secka A."/>
            <person name="Antonio M."/>
            <person name="Oren A."/>
            <person name="Chaudhuri R."/>
            <person name="La Ragione R.M."/>
            <person name="Hildebrand F."/>
            <person name="Pallen M.J."/>
        </authorList>
    </citation>
    <scope>NUCLEOTIDE SEQUENCE [LARGE SCALE GENOMIC DNA]</scope>
    <source>
        <strain evidence="4 5">Sa1CVA4</strain>
    </source>
</reference>
<organism evidence="4 5">
    <name type="scientific">Kaistella pullorum</name>
    <dbReference type="NCBI Taxonomy" id="2763074"/>
    <lineage>
        <taxon>Bacteria</taxon>
        <taxon>Pseudomonadati</taxon>
        <taxon>Bacteroidota</taxon>
        <taxon>Flavobacteriia</taxon>
        <taxon>Flavobacteriales</taxon>
        <taxon>Weeksellaceae</taxon>
        <taxon>Chryseobacterium group</taxon>
        <taxon>Kaistella</taxon>
    </lineage>
</organism>
<gene>
    <name evidence="4" type="ORF">H9628_09825</name>
</gene>
<feature type="signal peptide" evidence="2">
    <location>
        <begin position="1"/>
        <end position="20"/>
    </location>
</feature>
<evidence type="ECO:0000256" key="2">
    <source>
        <dbReference type="SAM" id="SignalP"/>
    </source>
</evidence>
<evidence type="ECO:0000256" key="1">
    <source>
        <dbReference type="ARBA" id="ARBA00022729"/>
    </source>
</evidence>
<sequence>MKKLLLVVFSAVFCFGNAQFTEITSTSSGLIPPIRIIDKEGEVWQNRLFYQGRGSTANPLPLMVTDGTAAGTKVVKNLSATVTQGYDATSYSGIRDFKAAESWMYFTFENKATGLYELWRTDGTAANTIKIDEGKSFNIRHMDAGYGLGNPQNPYSQEINGMFHYLKVPAGKPNQELWKTDGNPGGSVSIQQMTLNKGLHHVFNGSLYITSGLRMYRYDGQSVSIFVDYQNPSGVTISQAFDIYGSTANKMFFKAIINQVVGLYSLDTAGTIKFEYDLSVDSLTDFLRVTGEKNAGGFYVKTTNSRNGQTKDYILYCTDQGVIEKEIPAGQSVVYFEANDNTAYLIYTKSGESKFYMQRLTPKLQTLTEAVYPYITGTMSIYTTALYQDSFWFNFGVTDANYITDREIWRTDGIQETTKMVKNIDPVTYNNGDPRNFFILNGKLYFFATVNYVSRLFEYKGDYTFSNSLGDNLWTNPENWNSKVVPNSVDETIIPTGLTPKINGNAYARNLNISSPLNIESGNLNIFGISNLNNRINVNNSNLNLKGNSSVITGGNTTNYIVTNGTGTVNIENIDAGRGTVNLPVGTANHYNPVTLANSGTSDTFSVKVSEGIANAPGGAVNATWDISEGTPGGSNATISLGWNASQQNGTFNPNNATVGHFVNGVWTAENSGAVSGSNPYTITGSGITSFSPFAVMNLGALGTADPVKKNISVYPNPFREVLTITAEDKATVQFYDMTGKMVGSHALVKGTNMLSPAAVKPGVYLYQVKNNSGNVMASGKVIKK</sequence>
<feature type="chain" id="PRO_5047051508" evidence="2">
    <location>
        <begin position="21"/>
        <end position="785"/>
    </location>
</feature>
<keyword evidence="1 2" id="KW-0732">Signal</keyword>
<keyword evidence="5" id="KW-1185">Reference proteome</keyword>
<proteinExistence type="predicted"/>
<evidence type="ECO:0000313" key="5">
    <source>
        <dbReference type="Proteomes" id="UP000626242"/>
    </source>
</evidence>
<feature type="domain" description="Secretion system C-terminal sorting" evidence="3">
    <location>
        <begin position="714"/>
        <end position="779"/>
    </location>
</feature>